<keyword evidence="2" id="KW-1185">Reference proteome</keyword>
<evidence type="ECO:0000313" key="1">
    <source>
        <dbReference type="EMBL" id="KAH6631393.1"/>
    </source>
</evidence>
<comment type="caution">
    <text evidence="1">The sequence shown here is derived from an EMBL/GenBank/DDBJ whole genome shotgun (WGS) entry which is preliminary data.</text>
</comment>
<organism evidence="1 2">
    <name type="scientific">Chaetomium tenue</name>
    <dbReference type="NCBI Taxonomy" id="1854479"/>
    <lineage>
        <taxon>Eukaryota</taxon>
        <taxon>Fungi</taxon>
        <taxon>Dikarya</taxon>
        <taxon>Ascomycota</taxon>
        <taxon>Pezizomycotina</taxon>
        <taxon>Sordariomycetes</taxon>
        <taxon>Sordariomycetidae</taxon>
        <taxon>Sordariales</taxon>
        <taxon>Chaetomiaceae</taxon>
        <taxon>Chaetomium</taxon>
    </lineage>
</organism>
<evidence type="ECO:0000313" key="2">
    <source>
        <dbReference type="Proteomes" id="UP000724584"/>
    </source>
</evidence>
<proteinExistence type="predicted"/>
<reference evidence="1 2" key="1">
    <citation type="journal article" date="2021" name="Nat. Commun.">
        <title>Genetic determinants of endophytism in the Arabidopsis root mycobiome.</title>
        <authorList>
            <person name="Mesny F."/>
            <person name="Miyauchi S."/>
            <person name="Thiergart T."/>
            <person name="Pickel B."/>
            <person name="Atanasova L."/>
            <person name="Karlsson M."/>
            <person name="Huettel B."/>
            <person name="Barry K.W."/>
            <person name="Haridas S."/>
            <person name="Chen C."/>
            <person name="Bauer D."/>
            <person name="Andreopoulos W."/>
            <person name="Pangilinan J."/>
            <person name="LaButti K."/>
            <person name="Riley R."/>
            <person name="Lipzen A."/>
            <person name="Clum A."/>
            <person name="Drula E."/>
            <person name="Henrissat B."/>
            <person name="Kohler A."/>
            <person name="Grigoriev I.V."/>
            <person name="Martin F.M."/>
            <person name="Hacquard S."/>
        </authorList>
    </citation>
    <scope>NUCLEOTIDE SEQUENCE [LARGE SCALE GENOMIC DNA]</scope>
    <source>
        <strain evidence="1 2">MPI-SDFR-AT-0079</strain>
    </source>
</reference>
<name>A0ACB7P5P2_9PEZI</name>
<accession>A0ACB7P5P2</accession>
<dbReference type="EMBL" id="JAGIZQ010000004">
    <property type="protein sequence ID" value="KAH6631393.1"/>
    <property type="molecule type" value="Genomic_DNA"/>
</dbReference>
<protein>
    <submittedName>
        <fullName evidence="1">Uncharacterized protein</fullName>
    </submittedName>
</protein>
<dbReference type="Proteomes" id="UP000724584">
    <property type="component" value="Unassembled WGS sequence"/>
</dbReference>
<gene>
    <name evidence="1" type="ORF">F5144DRAFT_510880</name>
</gene>
<sequence>MFSALFCFTRPSSSTRTTRRSHVTAGTRECVICCESRAPAAFPNGPVTAGCSHTPGACLDCLSASIRAHVDRGFSTDVPCPECPGTMSFADTQRYADAETRHRYDELCLRHMLQGDKNFVWCAAGCGNGQIHDSGATRPIVKCFSCAKNTCFVCRVPWHSGMTCREWSLSMAPTADDVPEHTKSRKAQELRASKVMIYKTTKKCPRCMCNIERNGGCIRMTCIACGCRFCWECQADLWEIGKKGDSVHRQGCSFR</sequence>